<evidence type="ECO:0000313" key="4">
    <source>
        <dbReference type="EMBL" id="SNS76099.1"/>
    </source>
</evidence>
<dbReference type="PROSITE" id="PS50930">
    <property type="entry name" value="HTH_LYTTR"/>
    <property type="match status" value="1"/>
</dbReference>
<gene>
    <name evidence="4" type="ORF">SAMN05421640_1131</name>
</gene>
<dbReference type="InterPro" id="IPR001789">
    <property type="entry name" value="Sig_transdc_resp-reg_receiver"/>
</dbReference>
<dbReference type="GO" id="GO:0000156">
    <property type="term" value="F:phosphorelay response regulator activity"/>
    <property type="evidence" value="ECO:0007669"/>
    <property type="project" value="InterPro"/>
</dbReference>
<name>A0A239H3X5_EKHLU</name>
<dbReference type="SMART" id="SM00850">
    <property type="entry name" value="LytTR"/>
    <property type="match status" value="1"/>
</dbReference>
<feature type="domain" description="Response regulatory" evidence="2">
    <location>
        <begin position="3"/>
        <end position="116"/>
    </location>
</feature>
<dbReference type="PANTHER" id="PTHR37299">
    <property type="entry name" value="TRANSCRIPTIONAL REGULATOR-RELATED"/>
    <property type="match status" value="1"/>
</dbReference>
<evidence type="ECO:0000313" key="5">
    <source>
        <dbReference type="Proteomes" id="UP000198393"/>
    </source>
</evidence>
<accession>A0A239H3X5</accession>
<evidence type="ECO:0000259" key="3">
    <source>
        <dbReference type="PROSITE" id="PS50930"/>
    </source>
</evidence>
<dbReference type="SMART" id="SM00448">
    <property type="entry name" value="REC"/>
    <property type="match status" value="1"/>
</dbReference>
<dbReference type="InterPro" id="IPR007492">
    <property type="entry name" value="LytTR_DNA-bd_dom"/>
</dbReference>
<dbReference type="PROSITE" id="PS50110">
    <property type="entry name" value="RESPONSE_REGULATORY"/>
    <property type="match status" value="1"/>
</dbReference>
<feature type="domain" description="HTH LytTR-type" evidence="3">
    <location>
        <begin position="134"/>
        <end position="237"/>
    </location>
</feature>
<keyword evidence="1" id="KW-0597">Phosphoprotein</keyword>
<organism evidence="4 5">
    <name type="scientific">Ekhidna lutea</name>
    <dbReference type="NCBI Taxonomy" id="447679"/>
    <lineage>
        <taxon>Bacteria</taxon>
        <taxon>Pseudomonadati</taxon>
        <taxon>Bacteroidota</taxon>
        <taxon>Cytophagia</taxon>
        <taxon>Cytophagales</taxon>
        <taxon>Reichenbachiellaceae</taxon>
        <taxon>Ekhidna</taxon>
    </lineage>
</organism>
<evidence type="ECO:0000256" key="1">
    <source>
        <dbReference type="PROSITE-ProRule" id="PRU00169"/>
    </source>
</evidence>
<dbReference type="Gene3D" id="2.40.50.1020">
    <property type="entry name" value="LytTr DNA-binding domain"/>
    <property type="match status" value="1"/>
</dbReference>
<proteinExistence type="predicted"/>
<sequence length="238" mass="26999">MIKALLVDDEPRALKTLQLTLEKHCPEVEILGTANNIVNAFKIIIEKSIDLIFLDISMPNGSGLDLQEKIKEMDVKVIFTTAHKEHAISALRLDAIDYLLKPIDKSELKNAINRYFNLKQTHKSTKADKAQSRLTIHTQEGVNIIDLSDILYVESDKNYSIFHLANNDCQIASKPLGTYEDQLKKLGFFRIHRSCIVNLNQISKIKRGKSCLAVLKNNVELEISKSKKDQLLEALNNF</sequence>
<protein>
    <submittedName>
        <fullName evidence="4">Two component transcriptional regulator, LytTR family</fullName>
    </submittedName>
</protein>
<dbReference type="InterPro" id="IPR046947">
    <property type="entry name" value="LytR-like"/>
</dbReference>
<dbReference type="InterPro" id="IPR011006">
    <property type="entry name" value="CheY-like_superfamily"/>
</dbReference>
<dbReference type="RefSeq" id="WP_089355892.1">
    <property type="nucleotide sequence ID" value="NZ_FZPD01000002.1"/>
</dbReference>
<dbReference type="Pfam" id="PF04397">
    <property type="entry name" value="LytTR"/>
    <property type="match status" value="1"/>
</dbReference>
<dbReference type="EMBL" id="FZPD01000002">
    <property type="protein sequence ID" value="SNS76099.1"/>
    <property type="molecule type" value="Genomic_DNA"/>
</dbReference>
<feature type="modified residue" description="4-aspartylphosphate" evidence="1">
    <location>
        <position position="55"/>
    </location>
</feature>
<dbReference type="Gene3D" id="3.40.50.2300">
    <property type="match status" value="1"/>
</dbReference>
<keyword evidence="5" id="KW-1185">Reference proteome</keyword>
<dbReference type="Proteomes" id="UP000198393">
    <property type="component" value="Unassembled WGS sequence"/>
</dbReference>
<evidence type="ECO:0000259" key="2">
    <source>
        <dbReference type="PROSITE" id="PS50110"/>
    </source>
</evidence>
<dbReference type="GO" id="GO:0003677">
    <property type="term" value="F:DNA binding"/>
    <property type="evidence" value="ECO:0007669"/>
    <property type="project" value="InterPro"/>
</dbReference>
<dbReference type="OrthoDB" id="1646880at2"/>
<dbReference type="Pfam" id="PF00072">
    <property type="entry name" value="Response_reg"/>
    <property type="match status" value="1"/>
</dbReference>
<dbReference type="SUPFAM" id="SSF52172">
    <property type="entry name" value="CheY-like"/>
    <property type="match status" value="1"/>
</dbReference>
<reference evidence="4 5" key="1">
    <citation type="submission" date="2017-06" db="EMBL/GenBank/DDBJ databases">
        <authorList>
            <person name="Kim H.J."/>
            <person name="Triplett B.A."/>
        </authorList>
    </citation>
    <scope>NUCLEOTIDE SEQUENCE [LARGE SCALE GENOMIC DNA]</scope>
    <source>
        <strain evidence="4 5">DSM 19307</strain>
    </source>
</reference>
<dbReference type="AlphaFoldDB" id="A0A239H3X5"/>
<dbReference type="PANTHER" id="PTHR37299:SF1">
    <property type="entry name" value="STAGE 0 SPORULATION PROTEIN A HOMOLOG"/>
    <property type="match status" value="1"/>
</dbReference>